<dbReference type="Gene3D" id="1.10.555.10">
    <property type="entry name" value="Rho GTPase activation protein"/>
    <property type="match status" value="1"/>
</dbReference>
<dbReference type="AlphaFoldDB" id="A0AAV7YWF5"/>
<organism evidence="4 5">
    <name type="scientific">Anaeramoeba flamelloides</name>
    <dbReference type="NCBI Taxonomy" id="1746091"/>
    <lineage>
        <taxon>Eukaryota</taxon>
        <taxon>Metamonada</taxon>
        <taxon>Anaeramoebidae</taxon>
        <taxon>Anaeramoeba</taxon>
    </lineage>
</organism>
<dbReference type="Pfam" id="PF00620">
    <property type="entry name" value="RhoGAP"/>
    <property type="match status" value="1"/>
</dbReference>
<protein>
    <submittedName>
        <fullName evidence="4">Rho gtpase-activating protein 68f</fullName>
    </submittedName>
</protein>
<feature type="compositionally biased region" description="Acidic residues" evidence="2">
    <location>
        <begin position="252"/>
        <end position="267"/>
    </location>
</feature>
<name>A0AAV7YWF5_9EUKA</name>
<dbReference type="InterPro" id="IPR000198">
    <property type="entry name" value="RhoGAP_dom"/>
</dbReference>
<feature type="region of interest" description="Disordered" evidence="2">
    <location>
        <begin position="243"/>
        <end position="311"/>
    </location>
</feature>
<dbReference type="CDD" id="cd00159">
    <property type="entry name" value="RhoGAP"/>
    <property type="match status" value="1"/>
</dbReference>
<evidence type="ECO:0000313" key="4">
    <source>
        <dbReference type="EMBL" id="KAJ3434116.1"/>
    </source>
</evidence>
<feature type="coiled-coil region" evidence="1">
    <location>
        <begin position="395"/>
        <end position="524"/>
    </location>
</feature>
<dbReference type="GO" id="GO:0005737">
    <property type="term" value="C:cytoplasm"/>
    <property type="evidence" value="ECO:0007669"/>
    <property type="project" value="TreeGrafter"/>
</dbReference>
<dbReference type="InterPro" id="IPR008936">
    <property type="entry name" value="Rho_GTPase_activation_prot"/>
</dbReference>
<dbReference type="EMBL" id="JANTQA010000045">
    <property type="protein sequence ID" value="KAJ3434116.1"/>
    <property type="molecule type" value="Genomic_DNA"/>
</dbReference>
<dbReference type="GO" id="GO:0007264">
    <property type="term" value="P:small GTPase-mediated signal transduction"/>
    <property type="evidence" value="ECO:0007669"/>
    <property type="project" value="TreeGrafter"/>
</dbReference>
<dbReference type="PANTHER" id="PTHR45808">
    <property type="entry name" value="RHO GTPASE-ACTIVATING PROTEIN 68F"/>
    <property type="match status" value="1"/>
</dbReference>
<accession>A0AAV7YWF5</accession>
<dbReference type="GO" id="GO:0005096">
    <property type="term" value="F:GTPase activator activity"/>
    <property type="evidence" value="ECO:0007669"/>
    <property type="project" value="TreeGrafter"/>
</dbReference>
<evidence type="ECO:0000313" key="5">
    <source>
        <dbReference type="Proteomes" id="UP001146793"/>
    </source>
</evidence>
<dbReference type="PROSITE" id="PS50238">
    <property type="entry name" value="RHOGAP"/>
    <property type="match status" value="1"/>
</dbReference>
<gene>
    <name evidence="4" type="ORF">M0812_20180</name>
</gene>
<dbReference type="PANTHER" id="PTHR45808:SF2">
    <property type="entry name" value="RHO GTPASE-ACTIVATING PROTEIN 68F"/>
    <property type="match status" value="1"/>
</dbReference>
<feature type="compositionally biased region" description="Low complexity" evidence="2">
    <location>
        <begin position="271"/>
        <end position="311"/>
    </location>
</feature>
<sequence>MSKFSVFKKKSRKFSTRQVFNAPLSPLLPVHPFIQRCVDFIREIGLDKHGIFRKSPSPTVVKKIIKDLNKGISVDIQEYDVHTAASLIKQYLRDLPEPLLTNNLFQDFIEIPEIKVAEEQLEKLISLLRLIPVANQILLLTLLGLFSDINDHQENNKMNYDNLSFFFGPSILYISQEEFKTFQVLNINKKLIELGLIIFQNSKEISQQISFDQQNELPFNQSINFLLKNFTYRITGEEIEDLNNYQNNNNSNDDDDDDDDDYDDDKETTDNQNNQNNNNNNNNTENNNYNGNKNQNQNNSTGSNNNNKLINKSNTKIHENTFPNIGNNNELSDINLMIKQQQSSNLTNPQELIFILKYLHKELCYYKLQNSDMKSQLKEFSIDLKQKADQSDSKIEEMKINFQKKMKTRKEFEEKFDLFTHQIVEQQTKYEVQHELAEKQQKEIYETKNDILGIENELEKETNQGEELILKSKNEIKRIETEKINLIETSKLLESERDELNVKYTHLTEKENKAKHKLHQAKNELFLMNQYLKKAKIESVLTEKKINFIKEQFLELIEILKLDKIFYQKKKIENVKKTQQLDDEINKQQKKHQDALISKKISQKNILSIQINVVQLQKQLESDNNKFLNQEQEISLLEKTLKKLQNKK</sequence>
<feature type="coiled-coil region" evidence="1">
    <location>
        <begin position="613"/>
        <end position="647"/>
    </location>
</feature>
<evidence type="ECO:0000256" key="1">
    <source>
        <dbReference type="SAM" id="Coils"/>
    </source>
</evidence>
<evidence type="ECO:0000259" key="3">
    <source>
        <dbReference type="PROSITE" id="PS50238"/>
    </source>
</evidence>
<feature type="domain" description="Rho-GAP" evidence="3">
    <location>
        <begin position="22"/>
        <end position="199"/>
    </location>
</feature>
<evidence type="ECO:0000256" key="2">
    <source>
        <dbReference type="SAM" id="MobiDB-lite"/>
    </source>
</evidence>
<proteinExistence type="predicted"/>
<reference evidence="4" key="1">
    <citation type="submission" date="2022-08" db="EMBL/GenBank/DDBJ databases">
        <title>Novel sulphate-reducing endosymbionts in the free-living metamonad Anaeramoeba.</title>
        <authorList>
            <person name="Jerlstrom-Hultqvist J."/>
            <person name="Cepicka I."/>
            <person name="Gallot-Lavallee L."/>
            <person name="Salas-Leiva D."/>
            <person name="Curtis B.A."/>
            <person name="Zahonova K."/>
            <person name="Pipaliya S."/>
            <person name="Dacks J."/>
            <person name="Roger A.J."/>
        </authorList>
    </citation>
    <scope>NUCLEOTIDE SEQUENCE</scope>
    <source>
        <strain evidence="4">Busselton2</strain>
    </source>
</reference>
<comment type="caution">
    <text evidence="4">The sequence shown here is derived from an EMBL/GenBank/DDBJ whole genome shotgun (WGS) entry which is preliminary data.</text>
</comment>
<dbReference type="SMART" id="SM00324">
    <property type="entry name" value="RhoGAP"/>
    <property type="match status" value="1"/>
</dbReference>
<dbReference type="SUPFAM" id="SSF48350">
    <property type="entry name" value="GTPase activation domain, GAP"/>
    <property type="match status" value="1"/>
</dbReference>
<keyword evidence="1" id="KW-0175">Coiled coil</keyword>
<dbReference type="Proteomes" id="UP001146793">
    <property type="component" value="Unassembled WGS sequence"/>
</dbReference>